<evidence type="ECO:0008006" key="3">
    <source>
        <dbReference type="Google" id="ProtNLM"/>
    </source>
</evidence>
<dbReference type="AlphaFoldDB" id="A0A1Y3CJM0"/>
<evidence type="ECO:0000313" key="1">
    <source>
        <dbReference type="EMBL" id="OTG66788.1"/>
    </source>
</evidence>
<proteinExistence type="predicted"/>
<dbReference type="EMBL" id="NEGB01000002">
    <property type="protein sequence ID" value="OTG66788.1"/>
    <property type="molecule type" value="Genomic_DNA"/>
</dbReference>
<keyword evidence="2" id="KW-1185">Reference proteome</keyword>
<dbReference type="RefSeq" id="WP_086203033.1">
    <property type="nucleotide sequence ID" value="NZ_NEGB01000002.1"/>
</dbReference>
<reference evidence="1 2" key="1">
    <citation type="submission" date="2017-04" db="EMBL/GenBank/DDBJ databases">
        <title>High diversity of culturable Acinetobacter species in natural soil and water ecosystems.</title>
        <authorList>
            <person name="Nemec A."/>
            <person name="Radolfova-Krizova L."/>
        </authorList>
    </citation>
    <scope>NUCLEOTIDE SEQUENCE [LARGE SCALE GENOMIC DNA]</scope>
    <source>
        <strain evidence="1 2">ANC 4999</strain>
    </source>
</reference>
<dbReference type="Proteomes" id="UP000242765">
    <property type="component" value="Unassembled WGS sequence"/>
</dbReference>
<protein>
    <recommendedName>
        <fullName evidence="3">Helix-turn-helix domain-containing protein</fullName>
    </recommendedName>
</protein>
<dbReference type="OrthoDB" id="8537306at2"/>
<sequence>MSIVKLKPEEKLAQLIASSASLINTIDTATILGLKPNTLRVWASRGKGDLKPVMTVNGTKWRLTDIRNIVGT</sequence>
<gene>
    <name evidence="1" type="ORF">B9T28_03895</name>
</gene>
<organism evidence="1 2">
    <name type="scientific">Acinetobacter silvestris</name>
    <dbReference type="NCBI Taxonomy" id="1977882"/>
    <lineage>
        <taxon>Bacteria</taxon>
        <taxon>Pseudomonadati</taxon>
        <taxon>Pseudomonadota</taxon>
        <taxon>Gammaproteobacteria</taxon>
        <taxon>Moraxellales</taxon>
        <taxon>Moraxellaceae</taxon>
        <taxon>Acinetobacter</taxon>
    </lineage>
</organism>
<evidence type="ECO:0000313" key="2">
    <source>
        <dbReference type="Proteomes" id="UP000242765"/>
    </source>
</evidence>
<accession>A0A1Y3CJM0</accession>
<comment type="caution">
    <text evidence="1">The sequence shown here is derived from an EMBL/GenBank/DDBJ whole genome shotgun (WGS) entry which is preliminary data.</text>
</comment>
<name>A0A1Y3CJM0_9GAMM</name>